<evidence type="ECO:0000256" key="1">
    <source>
        <dbReference type="SAM" id="Phobius"/>
    </source>
</evidence>
<feature type="transmembrane region" description="Helical" evidence="1">
    <location>
        <begin position="25"/>
        <end position="44"/>
    </location>
</feature>
<dbReference type="Proteomes" id="UP000266482">
    <property type="component" value="Unassembled WGS sequence"/>
</dbReference>
<keyword evidence="1" id="KW-0812">Transmembrane</keyword>
<keyword evidence="1" id="KW-0472">Membrane</keyword>
<comment type="caution">
    <text evidence="2">The sequence shown here is derived from an EMBL/GenBank/DDBJ whole genome shotgun (WGS) entry which is preliminary data.</text>
</comment>
<sequence length="161" mass="18404">MNLLLSLLYALPLYGALYAAVYVLFLLFFLLLLLVGGNIFPLVASQTNELIGLNSVSGWIVLLVIWAVWYLILEFVLVKKYTFTPQGVKYRSNLIHYADIAHVILYGDRIVIATIMGTELIIKNYKSEQTVMHPIREGLTSLGFTGKMWRHEPSSNRYLEY</sequence>
<reference evidence="2 3" key="1">
    <citation type="submission" date="2018-09" db="EMBL/GenBank/DDBJ databases">
        <title>Paenibacillus aracenensis nov. sp. isolated from a cave in southern Spain.</title>
        <authorList>
            <person name="Jurado V."/>
            <person name="Gutierrez-Patricio S."/>
            <person name="Gonzalez-Pimentel J.L."/>
            <person name="Miller A.Z."/>
            <person name="Laiz L."/>
            <person name="Saiz-Jimenez C."/>
        </authorList>
    </citation>
    <scope>NUCLEOTIDE SEQUENCE [LARGE SCALE GENOMIC DNA]</scope>
    <source>
        <strain evidence="2 3">DSM 22867</strain>
    </source>
</reference>
<keyword evidence="3" id="KW-1185">Reference proteome</keyword>
<keyword evidence="1" id="KW-1133">Transmembrane helix</keyword>
<dbReference type="EMBL" id="QXQA01000016">
    <property type="protein sequence ID" value="RIX50159.1"/>
    <property type="molecule type" value="Genomic_DNA"/>
</dbReference>
<name>A0A3A1UNQ0_9BACL</name>
<dbReference type="AlphaFoldDB" id="A0A3A1UNQ0"/>
<accession>A0A3A1UNQ0</accession>
<feature type="transmembrane region" description="Helical" evidence="1">
    <location>
        <begin position="56"/>
        <end position="77"/>
    </location>
</feature>
<evidence type="ECO:0000313" key="3">
    <source>
        <dbReference type="Proteomes" id="UP000266482"/>
    </source>
</evidence>
<protein>
    <submittedName>
        <fullName evidence="2">Uncharacterized protein</fullName>
    </submittedName>
</protein>
<gene>
    <name evidence="2" type="ORF">D3P08_21665</name>
</gene>
<proteinExistence type="predicted"/>
<feature type="transmembrane region" description="Helical" evidence="1">
    <location>
        <begin position="97"/>
        <end position="122"/>
    </location>
</feature>
<evidence type="ECO:0000313" key="2">
    <source>
        <dbReference type="EMBL" id="RIX50159.1"/>
    </source>
</evidence>
<organism evidence="2 3">
    <name type="scientific">Paenibacillus nanensis</name>
    <dbReference type="NCBI Taxonomy" id="393251"/>
    <lineage>
        <taxon>Bacteria</taxon>
        <taxon>Bacillati</taxon>
        <taxon>Bacillota</taxon>
        <taxon>Bacilli</taxon>
        <taxon>Bacillales</taxon>
        <taxon>Paenibacillaceae</taxon>
        <taxon>Paenibacillus</taxon>
    </lineage>
</organism>